<dbReference type="GO" id="GO:0042809">
    <property type="term" value="F:nuclear vitamin D receptor binding"/>
    <property type="evidence" value="ECO:0007669"/>
    <property type="project" value="TreeGrafter"/>
</dbReference>
<proteinExistence type="inferred from homology"/>
<evidence type="ECO:0000256" key="3">
    <source>
        <dbReference type="ARBA" id="ARBA00020612"/>
    </source>
</evidence>
<dbReference type="Proteomes" id="UP000519239">
    <property type="component" value="Unassembled WGS sequence"/>
</dbReference>
<dbReference type="GO" id="GO:0046966">
    <property type="term" value="F:nuclear thyroid hormone receptor binding"/>
    <property type="evidence" value="ECO:0007669"/>
    <property type="project" value="TreeGrafter"/>
</dbReference>
<protein>
    <recommendedName>
        <fullName evidence="3 9">Mediator of RNA polymerase II transcription subunit 1</fullName>
    </recommendedName>
    <alternativeName>
        <fullName evidence="8 9">Mediator complex subunit 1</fullName>
    </alternativeName>
</protein>
<accession>A0A7L4K689</accession>
<feature type="non-terminal residue" evidence="11">
    <location>
        <position position="1"/>
    </location>
</feature>
<name>A0A7L4K689_9AVES</name>
<keyword evidence="7 9" id="KW-0539">Nucleus</keyword>
<evidence type="ECO:0000259" key="10">
    <source>
        <dbReference type="Pfam" id="PF10744"/>
    </source>
</evidence>
<dbReference type="AlphaFoldDB" id="A0A7L4K689"/>
<feature type="domain" description="Mediator complex subunit Med1" evidence="10">
    <location>
        <begin position="79"/>
        <end position="409"/>
    </location>
</feature>
<evidence type="ECO:0000256" key="9">
    <source>
        <dbReference type="RuleBase" id="RU364059"/>
    </source>
</evidence>
<sequence length="507" mass="57115">MSTNALMERLHLKYQQKPWNETVKLVHFCMDKPLQRPVSDASDDLLLSCMEKIQRTLNGNKLYTIFSFSLSSLFRLNAHVSPSGTACYITSDMFYIEVQLEKDGKVTDVKLAHLGEAPVVKLICSQLFLSGRMKNYDAFGKILEDLSNLYKIPGNSEMRAKGYLALQALEKDLYSMYLLDRTQDVNRITEVLHGKVGHLVPRTGGTPMNIEFYISPYQVLEAELNPGSQVCGTKTIVTVEGTDTLHRLPLSPLLVDSQAGEDGNPDFLPLSDELSMDLSAFFVLKFHQPIPMSSCSIEEIQRLTGMLQLFLRPRIWITGLKLAPLYELIVQSTLKEKCSEDLSTHKSCFFVSLPDCPKHCYFINKGLENSDLVGTLVSKIPFSHPKCVPGVIEILRHQVAYNGLISSCVSEKHINEDDSELLYFEVLPYKNTSFSVLFLHPVKENLACVRIDVITSREVQCRLHLNPQDPPLNSSDDFITRALKRCMSVPVVMRAIFRNAAKVKADS</sequence>
<dbReference type="GO" id="GO:0045944">
    <property type="term" value="P:positive regulation of transcription by RNA polymerase II"/>
    <property type="evidence" value="ECO:0007669"/>
    <property type="project" value="UniProtKB-ARBA"/>
</dbReference>
<comment type="function">
    <text evidence="9">Component of the Mediator complex, a coactivator involved in the regulated transcription of nearly all RNA polymerase II-dependent genes. Mediator functions as a bridge to convey information from gene-specific regulatory proteins to the basal RNA polymerase II transcription machinery. Mediator is recruited to promoters by direct interactions with regulatory proteins and serves as a scaffold for the assembly of a functional preinitiation complex with RNA polymerase II and the general transcription factors.</text>
</comment>
<dbReference type="InterPro" id="IPR051999">
    <property type="entry name" value="Mediator_complex_subunit_1"/>
</dbReference>
<gene>
    <name evidence="11" type="primary">Med1_0</name>
    <name evidence="11" type="ORF">CEUAER_R08586</name>
</gene>
<keyword evidence="12" id="KW-1185">Reference proteome</keyword>
<dbReference type="GO" id="GO:0097067">
    <property type="term" value="P:cellular response to thyroid hormone stimulus"/>
    <property type="evidence" value="ECO:0007669"/>
    <property type="project" value="TreeGrafter"/>
</dbReference>
<dbReference type="PANTHER" id="PTHR12881:SF10">
    <property type="entry name" value="MEDIATOR OF RNA POLYMERASE II TRANSCRIPTION SUBUNIT 1"/>
    <property type="match status" value="1"/>
</dbReference>
<keyword evidence="4 9" id="KW-0805">Transcription regulation</keyword>
<evidence type="ECO:0000256" key="4">
    <source>
        <dbReference type="ARBA" id="ARBA00023015"/>
    </source>
</evidence>
<feature type="non-terminal residue" evidence="11">
    <location>
        <position position="507"/>
    </location>
</feature>
<dbReference type="InterPro" id="IPR019680">
    <property type="entry name" value="Mediator_Med1"/>
</dbReference>
<evidence type="ECO:0000256" key="1">
    <source>
        <dbReference type="ARBA" id="ARBA00004123"/>
    </source>
</evidence>
<evidence type="ECO:0000256" key="2">
    <source>
        <dbReference type="ARBA" id="ARBA00006210"/>
    </source>
</evidence>
<evidence type="ECO:0000256" key="5">
    <source>
        <dbReference type="ARBA" id="ARBA00023159"/>
    </source>
</evidence>
<dbReference type="PANTHER" id="PTHR12881">
    <property type="entry name" value="MEDIATOR OF RNA POLYMERASE II TRANSCRIPTION SUBUNIT 1"/>
    <property type="match status" value="1"/>
</dbReference>
<evidence type="ECO:0000256" key="8">
    <source>
        <dbReference type="ARBA" id="ARBA00031254"/>
    </source>
</evidence>
<evidence type="ECO:0000313" key="11">
    <source>
        <dbReference type="EMBL" id="NXY48382.1"/>
    </source>
</evidence>
<reference evidence="11 12" key="1">
    <citation type="submission" date="2019-09" db="EMBL/GenBank/DDBJ databases">
        <title>Bird 10,000 Genomes (B10K) Project - Family phase.</title>
        <authorList>
            <person name="Zhang G."/>
        </authorList>
    </citation>
    <scope>NUCLEOTIDE SEQUENCE [LARGE SCALE GENOMIC DNA]</scope>
    <source>
        <strain evidence="11">B10K-CU-031-02</strain>
        <tissue evidence="11">Muscle</tissue>
    </source>
</reference>
<dbReference type="GO" id="GO:0003712">
    <property type="term" value="F:transcription coregulator activity"/>
    <property type="evidence" value="ECO:0007669"/>
    <property type="project" value="InterPro"/>
</dbReference>
<keyword evidence="5 9" id="KW-0010">Activator</keyword>
<evidence type="ECO:0000313" key="12">
    <source>
        <dbReference type="Proteomes" id="UP000519239"/>
    </source>
</evidence>
<dbReference type="OrthoDB" id="2281547at2759"/>
<evidence type="ECO:0000256" key="7">
    <source>
        <dbReference type="ARBA" id="ARBA00023242"/>
    </source>
</evidence>
<dbReference type="Pfam" id="PF10744">
    <property type="entry name" value="Med1"/>
    <property type="match status" value="1"/>
</dbReference>
<comment type="subcellular location">
    <subcellularLocation>
        <location evidence="1 9">Nucleus</location>
    </subcellularLocation>
</comment>
<comment type="caution">
    <text evidence="11">The sequence shown here is derived from an EMBL/GenBank/DDBJ whole genome shotgun (WGS) entry which is preliminary data.</text>
</comment>
<comment type="similarity">
    <text evidence="2 9">Belongs to the Mediator complex subunit 1 family.</text>
</comment>
<evidence type="ECO:0000256" key="6">
    <source>
        <dbReference type="ARBA" id="ARBA00023163"/>
    </source>
</evidence>
<organism evidence="11 12">
    <name type="scientific">Ceuthmochares aereus</name>
    <dbReference type="NCBI Taxonomy" id="1961834"/>
    <lineage>
        <taxon>Eukaryota</taxon>
        <taxon>Metazoa</taxon>
        <taxon>Chordata</taxon>
        <taxon>Craniata</taxon>
        <taxon>Vertebrata</taxon>
        <taxon>Euteleostomi</taxon>
        <taxon>Archelosauria</taxon>
        <taxon>Archosauria</taxon>
        <taxon>Dinosauria</taxon>
        <taxon>Saurischia</taxon>
        <taxon>Theropoda</taxon>
        <taxon>Coelurosauria</taxon>
        <taxon>Aves</taxon>
        <taxon>Neognathae</taxon>
        <taxon>Neoaves</taxon>
        <taxon>Otidimorphae</taxon>
        <taxon>Cuculiformes</taxon>
        <taxon>Cuculidae</taxon>
        <taxon>Ceuthmochares</taxon>
    </lineage>
</organism>
<dbReference type="EMBL" id="VWPQ01007354">
    <property type="protein sequence ID" value="NXY48382.1"/>
    <property type="molecule type" value="Genomic_DNA"/>
</dbReference>
<dbReference type="GO" id="GO:0016592">
    <property type="term" value="C:mediator complex"/>
    <property type="evidence" value="ECO:0007669"/>
    <property type="project" value="InterPro"/>
</dbReference>
<dbReference type="GO" id="GO:0042974">
    <property type="term" value="F:nuclear retinoic acid receptor binding"/>
    <property type="evidence" value="ECO:0007669"/>
    <property type="project" value="TreeGrafter"/>
</dbReference>
<keyword evidence="6 9" id="KW-0804">Transcription</keyword>